<feature type="domain" description="V-type proton ATPase subunit S1/VOA1 transmembrane" evidence="13">
    <location>
        <begin position="222"/>
        <end position="261"/>
    </location>
</feature>
<keyword evidence="7 11" id="KW-1133">Transmembrane helix</keyword>
<dbReference type="EMBL" id="JAVFKD010000012">
    <property type="protein sequence ID" value="KAK5993174.1"/>
    <property type="molecule type" value="Genomic_DNA"/>
</dbReference>
<keyword evidence="4 11" id="KW-0812">Transmembrane</keyword>
<proteinExistence type="inferred from homology"/>
<evidence type="ECO:0000256" key="9">
    <source>
        <dbReference type="ARBA" id="ARBA00023316"/>
    </source>
</evidence>
<dbReference type="InterPro" id="IPR037654">
    <property type="entry name" value="Big1"/>
</dbReference>
<evidence type="ECO:0000313" key="14">
    <source>
        <dbReference type="EMBL" id="KAK5993174.1"/>
    </source>
</evidence>
<evidence type="ECO:0000256" key="8">
    <source>
        <dbReference type="ARBA" id="ARBA00023136"/>
    </source>
</evidence>
<comment type="subcellular location">
    <subcellularLocation>
        <location evidence="1">Endoplasmic reticulum membrane</location>
        <topology evidence="1">Single-pass type I membrane protein</topology>
    </subcellularLocation>
</comment>
<dbReference type="Pfam" id="PF20520">
    <property type="entry name" value="Ac45-VOA1_TM"/>
    <property type="match status" value="1"/>
</dbReference>
<keyword evidence="15" id="KW-1185">Reference proteome</keyword>
<evidence type="ECO:0000256" key="4">
    <source>
        <dbReference type="ARBA" id="ARBA00022692"/>
    </source>
</evidence>
<evidence type="ECO:0000256" key="3">
    <source>
        <dbReference type="ARBA" id="ARBA00022089"/>
    </source>
</evidence>
<sequence length="272" mass="29676">MHHHQVLAGILALSGAAAAFSDSSPWALLSTSSFPNALNANQIQSSSQVLKYTKDILSECPTDRYLVVSQPGLRAADLRHPNDCALPHFCRAVQDSRVRGKYTVSEVIGELTDAGLSDHIKTACAKKGKTVKVDELRLASLSADDRVGSLSENDGILAKHLKTTADSDSFTLLLLSTPREPSYEPDFDEPLRMDLKRRQDASSQRRGNKSDWDKLPLFAKYQFFTPGIFMAIITAIVLLSILGVGIRALGSLEVSYGAFEKEMGPAAQKKNQ</sequence>
<keyword evidence="6" id="KW-0256">Endoplasmic reticulum</keyword>
<dbReference type="PANTHER" id="PTHR28285">
    <property type="entry name" value="PROTEIN BIG1"/>
    <property type="match status" value="1"/>
</dbReference>
<feature type="signal peptide" evidence="12">
    <location>
        <begin position="1"/>
        <end position="19"/>
    </location>
</feature>
<evidence type="ECO:0000256" key="2">
    <source>
        <dbReference type="ARBA" id="ARBA00008203"/>
    </source>
</evidence>
<accession>A0ABR0SLZ1</accession>
<dbReference type="Proteomes" id="UP001338125">
    <property type="component" value="Unassembled WGS sequence"/>
</dbReference>
<feature type="chain" id="PRO_5045712068" description="Protein BIG1" evidence="12">
    <location>
        <begin position="20"/>
        <end position="272"/>
    </location>
</feature>
<evidence type="ECO:0000259" key="13">
    <source>
        <dbReference type="Pfam" id="PF20520"/>
    </source>
</evidence>
<evidence type="ECO:0000256" key="5">
    <source>
        <dbReference type="ARBA" id="ARBA00022729"/>
    </source>
</evidence>
<evidence type="ECO:0000256" key="6">
    <source>
        <dbReference type="ARBA" id="ARBA00022824"/>
    </source>
</evidence>
<gene>
    <name evidence="14" type="ORF">PT974_06602</name>
</gene>
<evidence type="ECO:0000313" key="15">
    <source>
        <dbReference type="Proteomes" id="UP001338125"/>
    </source>
</evidence>
<feature type="compositionally biased region" description="Basic and acidic residues" evidence="10">
    <location>
        <begin position="189"/>
        <end position="200"/>
    </location>
</feature>
<evidence type="ECO:0000256" key="1">
    <source>
        <dbReference type="ARBA" id="ARBA00004115"/>
    </source>
</evidence>
<evidence type="ECO:0000256" key="7">
    <source>
        <dbReference type="ARBA" id="ARBA00022989"/>
    </source>
</evidence>
<keyword evidence="8 11" id="KW-0472">Membrane</keyword>
<organism evidence="14 15">
    <name type="scientific">Cladobotryum mycophilum</name>
    <dbReference type="NCBI Taxonomy" id="491253"/>
    <lineage>
        <taxon>Eukaryota</taxon>
        <taxon>Fungi</taxon>
        <taxon>Dikarya</taxon>
        <taxon>Ascomycota</taxon>
        <taxon>Pezizomycotina</taxon>
        <taxon>Sordariomycetes</taxon>
        <taxon>Hypocreomycetidae</taxon>
        <taxon>Hypocreales</taxon>
        <taxon>Hypocreaceae</taxon>
        <taxon>Cladobotryum</taxon>
    </lineage>
</organism>
<feature type="region of interest" description="Disordered" evidence="10">
    <location>
        <begin position="181"/>
        <end position="209"/>
    </location>
</feature>
<evidence type="ECO:0000256" key="10">
    <source>
        <dbReference type="SAM" id="MobiDB-lite"/>
    </source>
</evidence>
<comment type="similarity">
    <text evidence="2">Belongs to the BIG1 family.</text>
</comment>
<protein>
    <recommendedName>
        <fullName evidence="3">Protein BIG1</fullName>
    </recommendedName>
</protein>
<keyword evidence="5 12" id="KW-0732">Signal</keyword>
<comment type="caution">
    <text evidence="14">The sequence shown here is derived from an EMBL/GenBank/DDBJ whole genome shotgun (WGS) entry which is preliminary data.</text>
</comment>
<evidence type="ECO:0000256" key="12">
    <source>
        <dbReference type="SAM" id="SignalP"/>
    </source>
</evidence>
<dbReference type="InterPro" id="IPR046756">
    <property type="entry name" value="VAS1/VOA1_TM"/>
</dbReference>
<name>A0ABR0SLZ1_9HYPO</name>
<feature type="transmembrane region" description="Helical" evidence="11">
    <location>
        <begin position="223"/>
        <end position="246"/>
    </location>
</feature>
<evidence type="ECO:0000256" key="11">
    <source>
        <dbReference type="SAM" id="Phobius"/>
    </source>
</evidence>
<dbReference type="PANTHER" id="PTHR28285:SF1">
    <property type="entry name" value="PROTEIN BIG1"/>
    <property type="match status" value="1"/>
</dbReference>
<keyword evidence="9" id="KW-0961">Cell wall biogenesis/degradation</keyword>
<reference evidence="14 15" key="1">
    <citation type="submission" date="2024-01" db="EMBL/GenBank/DDBJ databases">
        <title>Complete genome of Cladobotryum mycophilum ATHUM6906.</title>
        <authorList>
            <person name="Christinaki A.C."/>
            <person name="Myridakis A.I."/>
            <person name="Kouvelis V.N."/>
        </authorList>
    </citation>
    <scope>NUCLEOTIDE SEQUENCE [LARGE SCALE GENOMIC DNA]</scope>
    <source>
        <strain evidence="14 15">ATHUM6906</strain>
    </source>
</reference>